<dbReference type="PANTHER" id="PTHR11985">
    <property type="entry name" value="GLYCEROL-3-PHOSPHATE DEHYDROGENASE"/>
    <property type="match status" value="1"/>
</dbReference>
<evidence type="ECO:0000256" key="2">
    <source>
        <dbReference type="ARBA" id="ARBA00007330"/>
    </source>
</evidence>
<dbReference type="Pfam" id="PF16901">
    <property type="entry name" value="DAO_C"/>
    <property type="match status" value="1"/>
</dbReference>
<accession>S6B3L8</accession>
<dbReference type="InterPro" id="IPR006076">
    <property type="entry name" value="FAD-dep_OxRdtase"/>
</dbReference>
<organism evidence="9">
    <name type="scientific">Babesia bovis</name>
    <dbReference type="NCBI Taxonomy" id="5865"/>
    <lineage>
        <taxon>Eukaryota</taxon>
        <taxon>Sar</taxon>
        <taxon>Alveolata</taxon>
        <taxon>Apicomplexa</taxon>
        <taxon>Aconoidasida</taxon>
        <taxon>Piroplasmida</taxon>
        <taxon>Babesiidae</taxon>
        <taxon>Babesia</taxon>
    </lineage>
</organism>
<feature type="domain" description="FAD dependent oxidoreductase" evidence="7">
    <location>
        <begin position="3"/>
        <end position="142"/>
    </location>
</feature>
<dbReference type="GO" id="GO:0005739">
    <property type="term" value="C:mitochondrion"/>
    <property type="evidence" value="ECO:0007669"/>
    <property type="project" value="TreeGrafter"/>
</dbReference>
<dbReference type="InterPro" id="IPR038299">
    <property type="entry name" value="DAO_C_sf"/>
</dbReference>
<dbReference type="SUPFAM" id="SSF54373">
    <property type="entry name" value="FAD-linked reductases, C-terminal domain"/>
    <property type="match status" value="1"/>
</dbReference>
<evidence type="ECO:0000256" key="1">
    <source>
        <dbReference type="ARBA" id="ARBA00001974"/>
    </source>
</evidence>
<dbReference type="Gene3D" id="3.30.9.10">
    <property type="entry name" value="D-Amino Acid Oxidase, subunit A, domain 2"/>
    <property type="match status" value="1"/>
</dbReference>
<dbReference type="GO" id="GO:0006072">
    <property type="term" value="P:glycerol-3-phosphate metabolic process"/>
    <property type="evidence" value="ECO:0007669"/>
    <property type="project" value="InterPro"/>
</dbReference>
<dbReference type="InterPro" id="IPR000447">
    <property type="entry name" value="G3P_DH_FAD-dep"/>
</dbReference>
<evidence type="ECO:0000256" key="6">
    <source>
        <dbReference type="ARBA" id="ARBA00023002"/>
    </source>
</evidence>
<dbReference type="VEuPathDB" id="PiroplasmaDB:BBOV_III000930"/>
<dbReference type="AlphaFoldDB" id="S6B3L8"/>
<dbReference type="Gene3D" id="3.50.50.60">
    <property type="entry name" value="FAD/NAD(P)-binding domain"/>
    <property type="match status" value="1"/>
</dbReference>
<dbReference type="EMBL" id="AK442284">
    <property type="protein sequence ID" value="BAN66078.1"/>
    <property type="molecule type" value="mRNA"/>
</dbReference>
<keyword evidence="4" id="KW-0285">Flavoprotein</keyword>
<dbReference type="InterPro" id="IPR031656">
    <property type="entry name" value="DAO_C"/>
</dbReference>
<keyword evidence="5" id="KW-0274">FAD</keyword>
<evidence type="ECO:0000256" key="3">
    <source>
        <dbReference type="ARBA" id="ARBA00013029"/>
    </source>
</evidence>
<protein>
    <recommendedName>
        <fullName evidence="3">glycerol-3-phosphate dehydrogenase</fullName>
        <ecNumber evidence="3">1.1.5.3</ecNumber>
    </recommendedName>
</protein>
<sequence>MLHSRGTHIVLPATYSPTQFGMVIPKTTDGRVLFTLPWRGQTLVGTTDNKDDLQWNPLPKKSDVDFICKDAAIYMNCSEESLRRDIKSVWSGLRPLLKGLDGQPDSEKTDSLSRGHVIHVDRQNLVNVYGGKWTICRLMAEECVDRLLEANPDVKAKTRCRTRNLRLYGTHNLKGEYNPDEIRPMFNTLSVELRSEFPGLTPEQAAHLVESYGYHSREVARMSAEAKMLKPIHPDFPYLQGEVLYGVRREFACTPLDILARRTRIAFLDNKAAAASLDTVCDIMGRELSWSSSRRAELRSQAVDFFNTMNVPVC</sequence>
<evidence type="ECO:0000313" key="9">
    <source>
        <dbReference type="EMBL" id="BAN66078.1"/>
    </source>
</evidence>
<keyword evidence="6" id="KW-0560">Oxidoreductase</keyword>
<proteinExistence type="evidence at transcript level"/>
<evidence type="ECO:0000259" key="8">
    <source>
        <dbReference type="Pfam" id="PF16901"/>
    </source>
</evidence>
<evidence type="ECO:0000256" key="4">
    <source>
        <dbReference type="ARBA" id="ARBA00022630"/>
    </source>
</evidence>
<feature type="domain" description="Alpha-glycerophosphate oxidase C-terminal" evidence="8">
    <location>
        <begin position="160"/>
        <end position="295"/>
    </location>
</feature>
<dbReference type="Pfam" id="PF01266">
    <property type="entry name" value="DAO"/>
    <property type="match status" value="1"/>
</dbReference>
<dbReference type="InterPro" id="IPR036188">
    <property type="entry name" value="FAD/NAD-bd_sf"/>
</dbReference>
<gene>
    <name evidence="9" type="primary">BBOV_III000930</name>
</gene>
<comment type="cofactor">
    <cofactor evidence="1">
        <name>FAD</name>
        <dbReference type="ChEBI" id="CHEBI:57692"/>
    </cofactor>
</comment>
<comment type="similarity">
    <text evidence="2">Belongs to the FAD-dependent glycerol-3-phosphate dehydrogenase family.</text>
</comment>
<evidence type="ECO:0000256" key="5">
    <source>
        <dbReference type="ARBA" id="ARBA00022827"/>
    </source>
</evidence>
<dbReference type="GO" id="GO:0004368">
    <property type="term" value="F:glycerol-3-phosphate dehydrogenase (quinone) activity"/>
    <property type="evidence" value="ECO:0007669"/>
    <property type="project" value="UniProtKB-EC"/>
</dbReference>
<evidence type="ECO:0000259" key="7">
    <source>
        <dbReference type="Pfam" id="PF01266"/>
    </source>
</evidence>
<dbReference type="EC" id="1.1.5.3" evidence="3"/>
<dbReference type="Gene3D" id="1.10.8.870">
    <property type="entry name" value="Alpha-glycerophosphate oxidase, cap domain"/>
    <property type="match status" value="1"/>
</dbReference>
<dbReference type="PANTHER" id="PTHR11985:SF15">
    <property type="entry name" value="GLYCEROL-3-PHOSPHATE DEHYDROGENASE, MITOCHONDRIAL"/>
    <property type="match status" value="1"/>
</dbReference>
<name>S6B3L8_BABBO</name>
<reference evidence="9" key="1">
    <citation type="journal article" date="2014" name="BMC Genomics">
        <title>The Babesia bovis gene and promoter model: an update from full-length EST analysis.</title>
        <authorList>
            <person name="Yamagishi J."/>
            <person name="Wakaguri H."/>
            <person name="Yokoyama N."/>
            <person name="Yamashita R."/>
            <person name="Suzuki Y."/>
            <person name="Xuan X."/>
            <person name="Igarashi I."/>
        </authorList>
    </citation>
    <scope>NUCLEOTIDE SEQUENCE</scope>
    <source>
        <strain evidence="9">Texas</strain>
    </source>
</reference>